<organism evidence="2 3">
    <name type="scientific">Coemansia javaensis</name>
    <dbReference type="NCBI Taxonomy" id="2761396"/>
    <lineage>
        <taxon>Eukaryota</taxon>
        <taxon>Fungi</taxon>
        <taxon>Fungi incertae sedis</taxon>
        <taxon>Zoopagomycota</taxon>
        <taxon>Kickxellomycotina</taxon>
        <taxon>Kickxellomycetes</taxon>
        <taxon>Kickxellales</taxon>
        <taxon>Kickxellaceae</taxon>
        <taxon>Coemansia</taxon>
    </lineage>
</organism>
<dbReference type="EMBL" id="JANBUL010000172">
    <property type="protein sequence ID" value="KAJ2779551.1"/>
    <property type="molecule type" value="Genomic_DNA"/>
</dbReference>
<keyword evidence="3" id="KW-1185">Reference proteome</keyword>
<dbReference type="OrthoDB" id="5565330at2759"/>
<dbReference type="AlphaFoldDB" id="A0A9W8HAG3"/>
<gene>
    <name evidence="2" type="ORF">H4R18_003947</name>
</gene>
<comment type="caution">
    <text evidence="2">The sequence shown here is derived from an EMBL/GenBank/DDBJ whole genome shotgun (WGS) entry which is preliminary data.</text>
</comment>
<dbReference type="Proteomes" id="UP001140217">
    <property type="component" value="Unassembled WGS sequence"/>
</dbReference>
<accession>A0A9W8HAG3</accession>
<proteinExistence type="predicted"/>
<evidence type="ECO:0000256" key="1">
    <source>
        <dbReference type="SAM" id="MobiDB-lite"/>
    </source>
</evidence>
<protein>
    <submittedName>
        <fullName evidence="2">Uncharacterized protein</fullName>
    </submittedName>
</protein>
<evidence type="ECO:0000313" key="3">
    <source>
        <dbReference type="Proteomes" id="UP001140217"/>
    </source>
</evidence>
<feature type="region of interest" description="Disordered" evidence="1">
    <location>
        <begin position="62"/>
        <end position="88"/>
    </location>
</feature>
<name>A0A9W8HAG3_9FUNG</name>
<sequence>MAAPQPENPRAHEIIVLPPQYHLSVHFPRSSLYADVWLGINMGHEDLLVHLSPLRRQALNTSPLERVASSRDASGASPSRRDSAAEESALDLGIRHSTRGLCDCPPGTSPLEWLDAKETLFEAKSICKTHHTKFAQAVAKIREHNRSPVPDLAPLAQLLDDMLDRNAADPGPIDSPTCGICSSSPYLRLFFSML</sequence>
<evidence type="ECO:0000313" key="2">
    <source>
        <dbReference type="EMBL" id="KAJ2779551.1"/>
    </source>
</evidence>
<reference evidence="2" key="1">
    <citation type="submission" date="2022-07" db="EMBL/GenBank/DDBJ databases">
        <title>Phylogenomic reconstructions and comparative analyses of Kickxellomycotina fungi.</title>
        <authorList>
            <person name="Reynolds N.K."/>
            <person name="Stajich J.E."/>
            <person name="Barry K."/>
            <person name="Grigoriev I.V."/>
            <person name="Crous P."/>
            <person name="Smith M.E."/>
        </authorList>
    </citation>
    <scope>NUCLEOTIDE SEQUENCE</scope>
    <source>
        <strain evidence="2">NBRC 105414</strain>
    </source>
</reference>